<dbReference type="Gene3D" id="2.60.120.1130">
    <property type="match status" value="1"/>
</dbReference>
<feature type="signal peptide" evidence="1">
    <location>
        <begin position="1"/>
        <end position="18"/>
    </location>
</feature>
<dbReference type="SUPFAM" id="SSF54001">
    <property type="entry name" value="Cysteine proteinases"/>
    <property type="match status" value="1"/>
</dbReference>
<accession>A0A5B8VCM3</accession>
<evidence type="ECO:0000256" key="1">
    <source>
        <dbReference type="SAM" id="SignalP"/>
    </source>
</evidence>
<dbReference type="OrthoDB" id="8595007at2"/>
<dbReference type="AlphaFoldDB" id="A0A5B8VCM3"/>
<dbReference type="InterPro" id="IPR038765">
    <property type="entry name" value="Papain-like_cys_pep_sf"/>
</dbReference>
<dbReference type="InterPro" id="IPR002931">
    <property type="entry name" value="Transglutaminase-like"/>
</dbReference>
<protein>
    <submittedName>
        <fullName evidence="4">DUF3857 domain-containing protein</fullName>
    </submittedName>
</protein>
<dbReference type="Gene3D" id="3.10.620.30">
    <property type="match status" value="1"/>
</dbReference>
<feature type="domain" description="DUF3857" evidence="3">
    <location>
        <begin position="51"/>
        <end position="211"/>
    </location>
</feature>
<organism evidence="4 5">
    <name type="scientific">Panacibacter ginsenosidivorans</name>
    <dbReference type="NCBI Taxonomy" id="1813871"/>
    <lineage>
        <taxon>Bacteria</taxon>
        <taxon>Pseudomonadati</taxon>
        <taxon>Bacteroidota</taxon>
        <taxon>Chitinophagia</taxon>
        <taxon>Chitinophagales</taxon>
        <taxon>Chitinophagaceae</taxon>
        <taxon>Panacibacter</taxon>
    </lineage>
</organism>
<dbReference type="KEGG" id="pgin:FRZ67_17685"/>
<reference evidence="4 5" key="1">
    <citation type="journal article" date="2016" name="Int. J. Syst. Evol. Microbiol.">
        <title>Panacibacter ginsenosidivorans gen. nov., sp. nov., with ginsenoside converting activity isolated from soil of a ginseng field.</title>
        <authorList>
            <person name="Siddiqi M.Z."/>
            <person name="Muhammad Shafi S."/>
            <person name="Choi K.D."/>
            <person name="Im W.T."/>
        </authorList>
    </citation>
    <scope>NUCLEOTIDE SEQUENCE [LARGE SCALE GENOMIC DNA]</scope>
    <source>
        <strain evidence="4 5">Gsoil1550</strain>
    </source>
</reference>
<dbReference type="InterPro" id="IPR024618">
    <property type="entry name" value="DUF3857"/>
</dbReference>
<dbReference type="RefSeq" id="WP_147191718.1">
    <property type="nucleotide sequence ID" value="NZ_CP042435.1"/>
</dbReference>
<dbReference type="Proteomes" id="UP000321533">
    <property type="component" value="Chromosome"/>
</dbReference>
<keyword evidence="1" id="KW-0732">Signal</keyword>
<dbReference type="EMBL" id="CP042435">
    <property type="protein sequence ID" value="QEC69052.1"/>
    <property type="molecule type" value="Genomic_DNA"/>
</dbReference>
<dbReference type="Pfam" id="PF12969">
    <property type="entry name" value="DUF3857"/>
    <property type="match status" value="1"/>
</dbReference>
<evidence type="ECO:0000313" key="4">
    <source>
        <dbReference type="EMBL" id="QEC69052.1"/>
    </source>
</evidence>
<feature type="chain" id="PRO_5022806504" evidence="1">
    <location>
        <begin position="19"/>
        <end position="633"/>
    </location>
</feature>
<dbReference type="Gene3D" id="2.60.40.3140">
    <property type="match status" value="1"/>
</dbReference>
<evidence type="ECO:0000313" key="5">
    <source>
        <dbReference type="Proteomes" id="UP000321533"/>
    </source>
</evidence>
<feature type="domain" description="Transglutaminase-like" evidence="2">
    <location>
        <begin position="271"/>
        <end position="382"/>
    </location>
</feature>
<evidence type="ECO:0000259" key="2">
    <source>
        <dbReference type="Pfam" id="PF01841"/>
    </source>
</evidence>
<sequence length="633" mass="72827">MKTLFIHIFLFTVVSASAQSYNSLLIPDTLSKNANVVCRYNELRIEIKEPGKAKIYRKNVNTILNEAGDRYSFFFTQYDKFNDINDIDGTLYDAMGKQLKNVKKKDIEDLSGNDDISLMVDTRFKAHSFYYRSYPYTVEYEEEKILNGVFDLPDWYPQQSNTMGVQYCKLVVVTPKDLDIRYKQFNYPGTPVITEEKDQKVYTWELKNLPAKVSEQYQPSWREILPSVIVAPTSFEIQGYKGEMSSWENFGMFINSLLKGRDIMPDAIKQKVHELTDGITDKKEKVKVLYNFLQQNTRYISVQLGIGGWQPFDANYVYTKRYGDCKALSNYMVALLKEAGINANYVLIKAGDDAEDIITDFPSNQFNHATVCVPINKDTMWLECTSQTVSAGYQGNFTGNRHALLIDDKGGHIISTTVYKASDNTQIRRITSAIDETGKLTAAIDTHYTCLQQDELHGKINHLSKDKLLESLKKDIDLPDYDVTSFNYDEKKSEKPAIDEQLQLIANNYASVSGKRIFVTPDILNRNTIKLKTEDQRKYDIDYPSSFTDKDTVSIKIPDGYNIESMPKDVIINNKFGDYEIHFKVDADNINCTRLYRRSEGRFPPSDYTELAKFYDSMYKADRSRIVFIKKEG</sequence>
<evidence type="ECO:0000259" key="3">
    <source>
        <dbReference type="Pfam" id="PF12969"/>
    </source>
</evidence>
<dbReference type="Pfam" id="PF01841">
    <property type="entry name" value="Transglut_core"/>
    <property type="match status" value="1"/>
</dbReference>
<name>A0A5B8VCM3_9BACT</name>
<gene>
    <name evidence="4" type="ORF">FRZ67_17685</name>
</gene>
<proteinExistence type="predicted"/>
<keyword evidence="5" id="KW-1185">Reference proteome</keyword>